<feature type="compositionally biased region" description="Polar residues" evidence="1">
    <location>
        <begin position="65"/>
        <end position="88"/>
    </location>
</feature>
<dbReference type="InterPro" id="IPR036397">
    <property type="entry name" value="RNaseH_sf"/>
</dbReference>
<dbReference type="PANTHER" id="PTHR47723:SF19">
    <property type="entry name" value="POLYNUCLEOTIDYL TRANSFERASE, RIBONUCLEASE H-LIKE SUPERFAMILY PROTEIN"/>
    <property type="match status" value="1"/>
</dbReference>
<keyword evidence="4" id="KW-1185">Reference proteome</keyword>
<dbReference type="CDD" id="cd06222">
    <property type="entry name" value="RNase_H_like"/>
    <property type="match status" value="1"/>
</dbReference>
<dbReference type="EMBL" id="JBBPBN010000026">
    <property type="protein sequence ID" value="KAK9007807.1"/>
    <property type="molecule type" value="Genomic_DNA"/>
</dbReference>
<feature type="region of interest" description="Disordered" evidence="1">
    <location>
        <begin position="65"/>
        <end position="90"/>
    </location>
</feature>
<organism evidence="3 4">
    <name type="scientific">Hibiscus sabdariffa</name>
    <name type="common">roselle</name>
    <dbReference type="NCBI Taxonomy" id="183260"/>
    <lineage>
        <taxon>Eukaryota</taxon>
        <taxon>Viridiplantae</taxon>
        <taxon>Streptophyta</taxon>
        <taxon>Embryophyta</taxon>
        <taxon>Tracheophyta</taxon>
        <taxon>Spermatophyta</taxon>
        <taxon>Magnoliopsida</taxon>
        <taxon>eudicotyledons</taxon>
        <taxon>Gunneridae</taxon>
        <taxon>Pentapetalae</taxon>
        <taxon>rosids</taxon>
        <taxon>malvids</taxon>
        <taxon>Malvales</taxon>
        <taxon>Malvaceae</taxon>
        <taxon>Malvoideae</taxon>
        <taxon>Hibiscus</taxon>
    </lineage>
</organism>
<comment type="caution">
    <text evidence="3">The sequence shown here is derived from an EMBL/GenBank/DDBJ whole genome shotgun (WGS) entry which is preliminary data.</text>
</comment>
<reference evidence="3 4" key="1">
    <citation type="journal article" date="2024" name="G3 (Bethesda)">
        <title>Genome assembly of Hibiscus sabdariffa L. provides insights into metabolisms of medicinal natural products.</title>
        <authorList>
            <person name="Kim T."/>
        </authorList>
    </citation>
    <scope>NUCLEOTIDE SEQUENCE [LARGE SCALE GENOMIC DNA]</scope>
    <source>
        <strain evidence="3">TK-2024</strain>
        <tissue evidence="3">Old leaves</tissue>
    </source>
</reference>
<protein>
    <recommendedName>
        <fullName evidence="2">RNase H type-1 domain-containing protein</fullName>
    </recommendedName>
</protein>
<feature type="domain" description="RNase H type-1" evidence="2">
    <location>
        <begin position="314"/>
        <end position="393"/>
    </location>
</feature>
<gene>
    <name evidence="3" type="ORF">V6N11_074724</name>
</gene>
<dbReference type="InterPro" id="IPR044730">
    <property type="entry name" value="RNase_H-like_dom_plant"/>
</dbReference>
<dbReference type="InterPro" id="IPR012337">
    <property type="entry name" value="RNaseH-like_sf"/>
</dbReference>
<feature type="compositionally biased region" description="Polar residues" evidence="1">
    <location>
        <begin position="165"/>
        <end position="182"/>
    </location>
</feature>
<dbReference type="Proteomes" id="UP001396334">
    <property type="component" value="Unassembled WGS sequence"/>
</dbReference>
<dbReference type="PANTHER" id="PTHR47723">
    <property type="entry name" value="OS05G0353850 PROTEIN"/>
    <property type="match status" value="1"/>
</dbReference>
<name>A0ABR2R519_9ROSI</name>
<dbReference type="InterPro" id="IPR002156">
    <property type="entry name" value="RNaseH_domain"/>
</dbReference>
<sequence>MEVVDRRRRVRQQVKDVFNRDGGSSGPAEHRSRFAVLADVPENKGIGSEKRFHDDPVGATMQNSFHAQQSDVASPTRQHTIERSTSPVRNREANVENDSVTIVENDTARRVTSPPDLDGMASSWKVVMVKSILRADKNVAIRVLEPGFKPVSKEVRGRVLPNSMKGGSSRHNSKLQGTNLSIKQPGIKPKKRDERAVGKSSLTTGLSNLLSDLDKAEAIELAKQNLVPSSATNVDNRVSWIQNSTFEPPDGVDMQDRCTAVFDSDNAPTEDILSRGLRLAAEYSSGSAEAPGQVLLDTVLQPWSRPPMGWVKVNADASVNIADGKAAIGCVIRDEHGNWIRGFARNVGRCSVLFAELWAVHDSLVQAWYLDFRRVIIETDCLEEWQLVIRHVPRHQNSLADRLAALGRSASCNGLSLLIPPADLVVLAEEEKVRSACGLLISEDWATSPNVACFNLHVDPGG</sequence>
<evidence type="ECO:0000256" key="1">
    <source>
        <dbReference type="SAM" id="MobiDB-lite"/>
    </source>
</evidence>
<dbReference type="Gene3D" id="3.30.420.10">
    <property type="entry name" value="Ribonuclease H-like superfamily/Ribonuclease H"/>
    <property type="match status" value="1"/>
</dbReference>
<evidence type="ECO:0000313" key="3">
    <source>
        <dbReference type="EMBL" id="KAK9007807.1"/>
    </source>
</evidence>
<evidence type="ECO:0000259" key="2">
    <source>
        <dbReference type="Pfam" id="PF13456"/>
    </source>
</evidence>
<evidence type="ECO:0000313" key="4">
    <source>
        <dbReference type="Proteomes" id="UP001396334"/>
    </source>
</evidence>
<feature type="region of interest" description="Disordered" evidence="1">
    <location>
        <begin position="159"/>
        <end position="201"/>
    </location>
</feature>
<proteinExistence type="predicted"/>
<dbReference type="InterPro" id="IPR053151">
    <property type="entry name" value="RNase_H-like"/>
</dbReference>
<dbReference type="Pfam" id="PF13456">
    <property type="entry name" value="RVT_3"/>
    <property type="match status" value="1"/>
</dbReference>
<dbReference type="SUPFAM" id="SSF53098">
    <property type="entry name" value="Ribonuclease H-like"/>
    <property type="match status" value="1"/>
</dbReference>
<accession>A0ABR2R519</accession>